<name>A0A0M9CDW0_9FLAO</name>
<evidence type="ECO:0000313" key="10">
    <source>
        <dbReference type="Proteomes" id="UP000183071"/>
    </source>
</evidence>
<feature type="transmembrane region" description="Helical" evidence="6">
    <location>
        <begin position="53"/>
        <end position="74"/>
    </location>
</feature>
<comment type="caution">
    <text evidence="7">The sequence shown here is derived from an EMBL/GenBank/DDBJ whole genome shotgun (WGS) entry which is preliminary data.</text>
</comment>
<feature type="transmembrane region" description="Helical" evidence="6">
    <location>
        <begin position="21"/>
        <end position="41"/>
    </location>
</feature>
<dbReference type="PATRIC" id="fig|1300348.6.peg.223"/>
<keyword evidence="3 6" id="KW-0812">Transmembrane</keyword>
<reference evidence="8 10" key="2">
    <citation type="submission" date="2016-10" db="EMBL/GenBank/DDBJ databases">
        <authorList>
            <person name="Varghese N."/>
            <person name="Submissions S."/>
        </authorList>
    </citation>
    <scope>NUCLEOTIDE SEQUENCE [LARGE SCALE GENOMIC DNA]</scope>
    <source>
        <strain evidence="8 10">DSW-5</strain>
    </source>
</reference>
<feature type="transmembrane region" description="Helical" evidence="6">
    <location>
        <begin position="444"/>
        <end position="460"/>
    </location>
</feature>
<feature type="transmembrane region" description="Helical" evidence="6">
    <location>
        <begin position="297"/>
        <end position="317"/>
    </location>
</feature>
<dbReference type="InterPro" id="IPR050833">
    <property type="entry name" value="Poly_Biosynth_Transport"/>
</dbReference>
<reference evidence="7 9" key="1">
    <citation type="submission" date="2015-07" db="EMBL/GenBank/DDBJ databases">
        <title>Genome of Polaribacter dokdonenesis DSW-5, isolated from seawater off Dokdo in Korea.</title>
        <authorList>
            <person name="Yoon K."/>
            <person name="Song J.Y."/>
            <person name="Kim J.F."/>
        </authorList>
    </citation>
    <scope>NUCLEOTIDE SEQUENCE [LARGE SCALE GENOMIC DNA]</scope>
    <source>
        <strain evidence="7 9">DSW-5</strain>
    </source>
</reference>
<dbReference type="Pfam" id="PF01943">
    <property type="entry name" value="Polysacc_synt"/>
    <property type="match status" value="1"/>
</dbReference>
<accession>A0A0M9CDW0</accession>
<dbReference type="STRING" id="1300348.I602_221"/>
<evidence type="ECO:0000256" key="4">
    <source>
        <dbReference type="ARBA" id="ARBA00022989"/>
    </source>
</evidence>
<feature type="transmembrane region" description="Helical" evidence="6">
    <location>
        <begin position="86"/>
        <end position="108"/>
    </location>
</feature>
<dbReference type="Proteomes" id="UP000037716">
    <property type="component" value="Unassembled WGS sequence"/>
</dbReference>
<feature type="transmembrane region" description="Helical" evidence="6">
    <location>
        <begin position="180"/>
        <end position="200"/>
    </location>
</feature>
<feature type="transmembrane region" description="Helical" evidence="6">
    <location>
        <begin position="221"/>
        <end position="238"/>
    </location>
</feature>
<evidence type="ECO:0000313" key="8">
    <source>
        <dbReference type="EMBL" id="SEE62387.1"/>
    </source>
</evidence>
<feature type="transmembrane region" description="Helical" evidence="6">
    <location>
        <begin position="420"/>
        <end position="438"/>
    </location>
</feature>
<keyword evidence="2" id="KW-1003">Cell membrane</keyword>
<evidence type="ECO:0000313" key="7">
    <source>
        <dbReference type="EMBL" id="KOY50661.1"/>
    </source>
</evidence>
<evidence type="ECO:0000256" key="3">
    <source>
        <dbReference type="ARBA" id="ARBA00022692"/>
    </source>
</evidence>
<dbReference type="EMBL" id="LGBR01000001">
    <property type="protein sequence ID" value="KOY50661.1"/>
    <property type="molecule type" value="Genomic_DNA"/>
</dbReference>
<feature type="transmembrane region" description="Helical" evidence="6">
    <location>
        <begin position="329"/>
        <end position="347"/>
    </location>
</feature>
<organism evidence="7 9">
    <name type="scientific">Polaribacter dokdonensis DSW-5</name>
    <dbReference type="NCBI Taxonomy" id="1300348"/>
    <lineage>
        <taxon>Bacteria</taxon>
        <taxon>Pseudomonadati</taxon>
        <taxon>Bacteroidota</taxon>
        <taxon>Flavobacteriia</taxon>
        <taxon>Flavobacteriales</taxon>
        <taxon>Flavobacteriaceae</taxon>
    </lineage>
</organism>
<sequence>MKNKKQDNFNSVAIKSGSGYMIANILIRASALLTAPIFTRILSTSDYGIAANFIAWMNIFLIFTGLGLPYSIGVAKMDFPKQLNKYIASIQTLGNISALIFLIIAVLFKQKLAEWMILDGDLVLVMFIYLLVLPSVVFSQEKYKFQLKYKENIYIAFVNSFGAIFSCLILIFFVFNVDRYYGRIIGLILPMFLMGIFFFIKIIREGWFANVKKYWKYALKISLPMIPHALAMVVLNQIDRIMIIDSSGSSDAGLYSFGFAYAILLMIFSNAILQAYKPWLYTKYKTNELLQIKDSHRIITFIVCLLTIVIIAVGPEVLKVLGAKEFWEAKWVIVPIALSALFQYIYNSYSSLELYHKKTKIIAIGSVITALINYMLNSSFIPIYGYTAAAYTTFISYLILSIFHYFGYKNICKKVVFDDNFIWVSALLTIGVSFIMLFFYNSILLRYTLLILLLGLVFILKKNKIKEVSKTLFITYKK</sequence>
<feature type="transmembrane region" description="Helical" evidence="6">
    <location>
        <begin position="152"/>
        <end position="174"/>
    </location>
</feature>
<keyword evidence="5 6" id="KW-0472">Membrane</keyword>
<keyword evidence="4 6" id="KW-1133">Transmembrane helix</keyword>
<dbReference type="RefSeq" id="WP_053972938.1">
    <property type="nucleotide sequence ID" value="NZ_FNUE01000002.1"/>
</dbReference>
<dbReference type="Proteomes" id="UP000183071">
    <property type="component" value="Unassembled WGS sequence"/>
</dbReference>
<dbReference type="PANTHER" id="PTHR30250:SF11">
    <property type="entry name" value="O-ANTIGEN TRANSPORTER-RELATED"/>
    <property type="match status" value="1"/>
</dbReference>
<dbReference type="GO" id="GO:0005886">
    <property type="term" value="C:plasma membrane"/>
    <property type="evidence" value="ECO:0007669"/>
    <property type="project" value="UniProtKB-SubCell"/>
</dbReference>
<evidence type="ECO:0000256" key="5">
    <source>
        <dbReference type="ARBA" id="ARBA00023136"/>
    </source>
</evidence>
<proteinExistence type="predicted"/>
<feature type="transmembrane region" description="Helical" evidence="6">
    <location>
        <begin position="388"/>
        <end position="408"/>
    </location>
</feature>
<feature type="transmembrane region" description="Helical" evidence="6">
    <location>
        <begin position="120"/>
        <end position="140"/>
    </location>
</feature>
<dbReference type="OrthoDB" id="9814608at2"/>
<dbReference type="InterPro" id="IPR002797">
    <property type="entry name" value="Polysacc_synth"/>
</dbReference>
<gene>
    <name evidence="7" type="ORF">I602_221</name>
    <name evidence="8" type="ORF">SAMN05444353_2789</name>
</gene>
<protein>
    <submittedName>
        <fullName evidence="8">Membrane protein involved in the export of O-antigen and teichoic acid</fullName>
    </submittedName>
</protein>
<dbReference type="AlphaFoldDB" id="A0A0M9CDW0"/>
<feature type="transmembrane region" description="Helical" evidence="6">
    <location>
        <begin position="359"/>
        <end position="376"/>
    </location>
</feature>
<comment type="subcellular location">
    <subcellularLocation>
        <location evidence="1">Cell membrane</location>
        <topology evidence="1">Multi-pass membrane protein</topology>
    </subcellularLocation>
</comment>
<dbReference type="EMBL" id="FNUE01000002">
    <property type="protein sequence ID" value="SEE62387.1"/>
    <property type="molecule type" value="Genomic_DNA"/>
</dbReference>
<feature type="transmembrane region" description="Helical" evidence="6">
    <location>
        <begin position="258"/>
        <end position="276"/>
    </location>
</feature>
<dbReference type="PANTHER" id="PTHR30250">
    <property type="entry name" value="PST FAMILY PREDICTED COLANIC ACID TRANSPORTER"/>
    <property type="match status" value="1"/>
</dbReference>
<keyword evidence="10" id="KW-1185">Reference proteome</keyword>
<evidence type="ECO:0000256" key="2">
    <source>
        <dbReference type="ARBA" id="ARBA00022475"/>
    </source>
</evidence>
<evidence type="ECO:0000256" key="6">
    <source>
        <dbReference type="SAM" id="Phobius"/>
    </source>
</evidence>
<evidence type="ECO:0000256" key="1">
    <source>
        <dbReference type="ARBA" id="ARBA00004651"/>
    </source>
</evidence>
<evidence type="ECO:0000313" key="9">
    <source>
        <dbReference type="Proteomes" id="UP000037716"/>
    </source>
</evidence>